<keyword evidence="6" id="KW-1133">Transmembrane helix</keyword>
<dbReference type="Gene3D" id="2.10.109.10">
    <property type="entry name" value="Umud Fragment, subunit A"/>
    <property type="match status" value="1"/>
</dbReference>
<evidence type="ECO:0000313" key="9">
    <source>
        <dbReference type="Proteomes" id="UP001057702"/>
    </source>
</evidence>
<dbReference type="InterPro" id="IPR019533">
    <property type="entry name" value="Peptidase_S26"/>
</dbReference>
<keyword evidence="5 6" id="KW-0378">Hydrolase</keyword>
<comment type="caution">
    <text evidence="8">The sequence shown here is derived from an EMBL/GenBank/DDBJ whole genome shotgun (WGS) entry which is preliminary data.</text>
</comment>
<evidence type="ECO:0000256" key="1">
    <source>
        <dbReference type="ARBA" id="ARBA00000677"/>
    </source>
</evidence>
<feature type="transmembrane region" description="Helical" evidence="6">
    <location>
        <begin position="212"/>
        <end position="235"/>
    </location>
</feature>
<protein>
    <recommendedName>
        <fullName evidence="4 6">Signal peptidase I</fullName>
        <ecNumber evidence="4 6">3.4.21.89</ecNumber>
    </recommendedName>
</protein>
<dbReference type="InterPro" id="IPR036286">
    <property type="entry name" value="LexA/Signal_pep-like_sf"/>
</dbReference>
<dbReference type="PROSITE" id="PS00761">
    <property type="entry name" value="SPASE_I_3"/>
    <property type="match status" value="1"/>
</dbReference>
<keyword evidence="9" id="KW-1185">Reference proteome</keyword>
<gene>
    <name evidence="8" type="primary">lepB</name>
    <name evidence="8" type="ORF">NGB36_27275</name>
</gene>
<proteinExistence type="inferred from homology"/>
<name>A0ABT1Q2L8_9ACTN</name>
<evidence type="ECO:0000256" key="3">
    <source>
        <dbReference type="ARBA" id="ARBA00009370"/>
    </source>
</evidence>
<accession>A0ABT1Q2L8</accession>
<feature type="domain" description="Peptidase S26" evidence="7">
    <location>
        <begin position="31"/>
        <end position="185"/>
    </location>
</feature>
<keyword evidence="6" id="KW-0812">Transmembrane</keyword>
<dbReference type="Pfam" id="PF10502">
    <property type="entry name" value="Peptidase_S26"/>
    <property type="match status" value="1"/>
</dbReference>
<reference evidence="8" key="1">
    <citation type="submission" date="2022-06" db="EMBL/GenBank/DDBJ databases">
        <title>Draft genome sequence of Streptomyces sp. RB6PN25 isolated from peat swamp forest in Thailand.</title>
        <authorList>
            <person name="Duangmal K."/>
            <person name="Klaysubun C."/>
        </authorList>
    </citation>
    <scope>NUCLEOTIDE SEQUENCE</scope>
    <source>
        <strain evidence="8">RB6PN25</strain>
    </source>
</reference>
<dbReference type="PANTHER" id="PTHR43390:SF1">
    <property type="entry name" value="CHLOROPLAST PROCESSING PEPTIDASE"/>
    <property type="match status" value="1"/>
</dbReference>
<dbReference type="CDD" id="cd06530">
    <property type="entry name" value="S26_SPase_I"/>
    <property type="match status" value="1"/>
</dbReference>
<feature type="transmembrane region" description="Helical" evidence="6">
    <location>
        <begin position="21"/>
        <end position="43"/>
    </location>
</feature>
<evidence type="ECO:0000256" key="6">
    <source>
        <dbReference type="RuleBase" id="RU362042"/>
    </source>
</evidence>
<evidence type="ECO:0000256" key="5">
    <source>
        <dbReference type="ARBA" id="ARBA00022801"/>
    </source>
</evidence>
<dbReference type="InterPro" id="IPR019758">
    <property type="entry name" value="Pept_S26A_signal_pept_1_CS"/>
</dbReference>
<dbReference type="EC" id="3.4.21.89" evidence="4 6"/>
<dbReference type="PRINTS" id="PR00727">
    <property type="entry name" value="LEADERPTASE"/>
</dbReference>
<dbReference type="InterPro" id="IPR000223">
    <property type="entry name" value="Pept_S26A_signal_pept_1"/>
</dbReference>
<evidence type="ECO:0000256" key="4">
    <source>
        <dbReference type="ARBA" id="ARBA00013208"/>
    </source>
</evidence>
<dbReference type="RefSeq" id="WP_255923220.1">
    <property type="nucleotide sequence ID" value="NZ_JANFNG010000031.1"/>
</dbReference>
<dbReference type="NCBIfam" id="TIGR02227">
    <property type="entry name" value="sigpep_I_bact"/>
    <property type="match status" value="1"/>
</dbReference>
<comment type="subcellular location">
    <subcellularLocation>
        <location evidence="2">Cell membrane</location>
        <topology evidence="2">Single-pass type II membrane protein</topology>
    </subcellularLocation>
    <subcellularLocation>
        <location evidence="6">Membrane</location>
        <topology evidence="6">Single-pass type II membrane protein</topology>
    </subcellularLocation>
</comment>
<comment type="catalytic activity">
    <reaction evidence="1 6">
        <text>Cleavage of hydrophobic, N-terminal signal or leader sequences from secreted and periplasmic proteins.</text>
        <dbReference type="EC" id="3.4.21.89"/>
    </reaction>
</comment>
<evidence type="ECO:0000259" key="7">
    <source>
        <dbReference type="Pfam" id="PF10502"/>
    </source>
</evidence>
<sequence>MSSQSAGARRGNGGHGRLGTILSGLAVAVGCVLFLGGFAWGAVEYQPYTVPTDSMQPTVNPGDRVLAQRIDGSEVHRGDVVVFEDPTWGNIPMVKRVVGVGGDKVACCDKQGRLTINGTPVEEPYLHTTGPASPVGFTATVPAGQLFMMGDNRPVSDDSRAHMTDGDHGAVPRSDVQARVDAIAWPFSRVGTMQRPASFAALPGGVSQPGPVVLVVSAVSAGAVLIIAGAAYGPLARRRSLRGNRRRVPATV</sequence>
<dbReference type="PANTHER" id="PTHR43390">
    <property type="entry name" value="SIGNAL PEPTIDASE I"/>
    <property type="match status" value="1"/>
</dbReference>
<dbReference type="GO" id="GO:0009003">
    <property type="term" value="F:signal peptidase activity"/>
    <property type="evidence" value="ECO:0007669"/>
    <property type="project" value="UniProtKB-EC"/>
</dbReference>
<evidence type="ECO:0000256" key="2">
    <source>
        <dbReference type="ARBA" id="ARBA00004401"/>
    </source>
</evidence>
<evidence type="ECO:0000313" key="8">
    <source>
        <dbReference type="EMBL" id="MCQ4084176.1"/>
    </source>
</evidence>
<dbReference type="SUPFAM" id="SSF51306">
    <property type="entry name" value="LexA/Signal peptidase"/>
    <property type="match status" value="1"/>
</dbReference>
<comment type="similarity">
    <text evidence="3 6">Belongs to the peptidase S26 family.</text>
</comment>
<keyword evidence="6" id="KW-0472">Membrane</keyword>
<dbReference type="Proteomes" id="UP001057702">
    <property type="component" value="Unassembled WGS sequence"/>
</dbReference>
<keyword evidence="6" id="KW-0645">Protease</keyword>
<dbReference type="EMBL" id="JANFNG010000031">
    <property type="protein sequence ID" value="MCQ4084176.1"/>
    <property type="molecule type" value="Genomic_DNA"/>
</dbReference>
<organism evidence="8 9">
    <name type="scientific">Streptomyces humicola</name>
    <dbReference type="NCBI Taxonomy" id="2953240"/>
    <lineage>
        <taxon>Bacteria</taxon>
        <taxon>Bacillati</taxon>
        <taxon>Actinomycetota</taxon>
        <taxon>Actinomycetes</taxon>
        <taxon>Kitasatosporales</taxon>
        <taxon>Streptomycetaceae</taxon>
        <taxon>Streptomyces</taxon>
    </lineage>
</organism>
<comment type="caution">
    <text evidence="6">Lacks conserved residue(s) required for the propagation of feature annotation.</text>
</comment>